<feature type="signal peptide" evidence="3">
    <location>
        <begin position="1"/>
        <end position="27"/>
    </location>
</feature>
<feature type="compositionally biased region" description="Low complexity" evidence="1">
    <location>
        <begin position="357"/>
        <end position="380"/>
    </location>
</feature>
<dbReference type="Proteomes" id="UP000258309">
    <property type="component" value="Unassembled WGS sequence"/>
</dbReference>
<feature type="compositionally biased region" description="Pro residues" evidence="1">
    <location>
        <begin position="300"/>
        <end position="309"/>
    </location>
</feature>
<proteinExistence type="predicted"/>
<comment type="caution">
    <text evidence="4">The sequence shown here is derived from an EMBL/GenBank/DDBJ whole genome shotgun (WGS) entry which is preliminary data.</text>
</comment>
<feature type="transmembrane region" description="Helical" evidence="2">
    <location>
        <begin position="70"/>
        <end position="91"/>
    </location>
</feature>
<feature type="chain" id="PRO_5017713917" evidence="3">
    <location>
        <begin position="28"/>
        <end position="502"/>
    </location>
</feature>
<dbReference type="AlphaFoldDB" id="A0A3E2HS80"/>
<protein>
    <submittedName>
        <fullName evidence="4">Uncharacterized protein</fullName>
    </submittedName>
</protein>
<feature type="non-terminal residue" evidence="4">
    <location>
        <position position="1"/>
    </location>
</feature>
<keyword evidence="5" id="KW-1185">Reference proteome</keyword>
<evidence type="ECO:0000256" key="3">
    <source>
        <dbReference type="SAM" id="SignalP"/>
    </source>
</evidence>
<dbReference type="EMBL" id="NCSJ02000001">
    <property type="protein sequence ID" value="RFU36196.1"/>
    <property type="molecule type" value="Genomic_DNA"/>
</dbReference>
<evidence type="ECO:0000313" key="4">
    <source>
        <dbReference type="EMBL" id="RFU36196.1"/>
    </source>
</evidence>
<dbReference type="OMA" id="EDMYKHV"/>
<gene>
    <name evidence="4" type="ORF">B7463_g26</name>
</gene>
<feature type="compositionally biased region" description="Polar residues" evidence="1">
    <location>
        <begin position="381"/>
        <end position="401"/>
    </location>
</feature>
<dbReference type="OrthoDB" id="4524805at2759"/>
<accession>A0A3E2HS80</accession>
<keyword evidence="2" id="KW-0472">Membrane</keyword>
<feature type="compositionally biased region" description="Low complexity" evidence="1">
    <location>
        <begin position="251"/>
        <end position="260"/>
    </location>
</feature>
<keyword evidence="3" id="KW-0732">Signal</keyword>
<organism evidence="4 5">
    <name type="scientific">Scytalidium lignicola</name>
    <name type="common">Hyphomycete</name>
    <dbReference type="NCBI Taxonomy" id="5539"/>
    <lineage>
        <taxon>Eukaryota</taxon>
        <taxon>Fungi</taxon>
        <taxon>Dikarya</taxon>
        <taxon>Ascomycota</taxon>
        <taxon>Pezizomycotina</taxon>
        <taxon>Leotiomycetes</taxon>
        <taxon>Leotiomycetes incertae sedis</taxon>
        <taxon>Scytalidium</taxon>
    </lineage>
</organism>
<dbReference type="STRING" id="5539.A0A3E2HS80"/>
<feature type="region of interest" description="Disordered" evidence="1">
    <location>
        <begin position="230"/>
        <end position="422"/>
    </location>
</feature>
<sequence>MLSSTETVVLLLQAILLLGWIPLRASGSIITDPPKHNPLGIDWYPAPSPEDGPPLSAGASRDKSLLPAQIGGIIGAYVFSVCVVGLALLFIGRRLRHRITSARDIELVEPGLKAYGIDPSPISPGPYGSGVRNFSWPSPEKTDRNPYVFPVNSASPQSSVREDPFVDRRVVEADRMMLQRDLEDIYAHVMVQEEAKAQGIILKDPVLPPGRMPAPLPAEAPQRQFSHLKKAEKNRPANLDVDSTKSKHESLASSILSSIKSPRRKGIRAMKISSPIHTPGSASFPKSAASDEEPLSPRFYAPPPPPPVPNNQVSFTHSRNNSTSAVSRVSPVSPTQSAAERPWGAFEFQRHPRQNMSQTSVQSSQDPSSATSATSATSQTPLYPTSKSPVQSSTQGASSVPRSLPFRAYDPPASSPSGFSHTTKTTVLERTSPLSPALHSGMRTPWSAGAAPYSPYQPFTPVMPITPTLVTKADRKRAKKVQPRTPVLEMIKSDDELWDSGY</sequence>
<evidence type="ECO:0000313" key="5">
    <source>
        <dbReference type="Proteomes" id="UP000258309"/>
    </source>
</evidence>
<reference evidence="4 5" key="1">
    <citation type="submission" date="2018-05" db="EMBL/GenBank/DDBJ databases">
        <title>Draft genome sequence of Scytalidium lignicola DSM 105466, a ubiquitous saprotrophic fungus.</title>
        <authorList>
            <person name="Buettner E."/>
            <person name="Gebauer A.M."/>
            <person name="Hofrichter M."/>
            <person name="Liers C."/>
            <person name="Kellner H."/>
        </authorList>
    </citation>
    <scope>NUCLEOTIDE SEQUENCE [LARGE SCALE GENOMIC DNA]</scope>
    <source>
        <strain evidence="4 5">DSM 105466</strain>
    </source>
</reference>
<evidence type="ECO:0000256" key="1">
    <source>
        <dbReference type="SAM" id="MobiDB-lite"/>
    </source>
</evidence>
<keyword evidence="2" id="KW-0812">Transmembrane</keyword>
<name>A0A3E2HS80_SCYLI</name>
<feature type="compositionally biased region" description="Polar residues" evidence="1">
    <location>
        <begin position="310"/>
        <end position="338"/>
    </location>
</feature>
<evidence type="ECO:0000256" key="2">
    <source>
        <dbReference type="SAM" id="Phobius"/>
    </source>
</evidence>
<feature type="non-terminal residue" evidence="4">
    <location>
        <position position="502"/>
    </location>
</feature>
<keyword evidence="2" id="KW-1133">Transmembrane helix</keyword>